<evidence type="ECO:0000256" key="6">
    <source>
        <dbReference type="ARBA" id="ARBA00022676"/>
    </source>
</evidence>
<dbReference type="Gene3D" id="3.90.550.10">
    <property type="entry name" value="Spore Coat Polysaccharide Biosynthesis Protein SpsA, Chain A"/>
    <property type="match status" value="1"/>
</dbReference>
<name>A0A0P7V4T8_SCLFO</name>
<keyword evidence="9 16" id="KW-0430">Lectin</keyword>
<comment type="similarity">
    <text evidence="4 16">Belongs to the glycosyltransferase 2 family. GalNAc-T subfamily.</text>
</comment>
<keyword evidence="12 16" id="KW-0333">Golgi apparatus</keyword>
<keyword evidence="7 16" id="KW-0808">Transferase</keyword>
<evidence type="ECO:0000256" key="4">
    <source>
        <dbReference type="ARBA" id="ARBA00005680"/>
    </source>
</evidence>
<dbReference type="InterPro" id="IPR045885">
    <property type="entry name" value="GalNAc-T"/>
</dbReference>
<dbReference type="GO" id="GO:0000139">
    <property type="term" value="C:Golgi membrane"/>
    <property type="evidence" value="ECO:0007669"/>
    <property type="project" value="UniProtKB-SubCell"/>
</dbReference>
<evidence type="ECO:0000256" key="10">
    <source>
        <dbReference type="ARBA" id="ARBA00022968"/>
    </source>
</evidence>
<keyword evidence="11" id="KW-1133">Transmembrane helix</keyword>
<evidence type="ECO:0000256" key="8">
    <source>
        <dbReference type="ARBA" id="ARBA00022692"/>
    </source>
</evidence>
<evidence type="ECO:0000256" key="3">
    <source>
        <dbReference type="ARBA" id="ARBA00004922"/>
    </source>
</evidence>
<dbReference type="STRING" id="113540.ENSSFOP00015022010"/>
<comment type="pathway">
    <text evidence="3 16">Protein modification; protein glycosylation.</text>
</comment>
<keyword evidence="15 16" id="KW-0464">Manganese</keyword>
<dbReference type="CDD" id="cd02510">
    <property type="entry name" value="pp-GalNAc-T"/>
    <property type="match status" value="1"/>
</dbReference>
<protein>
    <recommendedName>
        <fullName evidence="5 16">Polypeptide N-acetylgalactosaminyltransferase</fullName>
        <ecNumber evidence="16">2.4.1.-</ecNumber>
    </recommendedName>
    <alternativeName>
        <fullName evidence="16">Protein-UDP acetylgalactosaminyltransferase</fullName>
    </alternativeName>
</protein>
<dbReference type="PANTHER" id="PTHR11675">
    <property type="entry name" value="N-ACETYLGALACTOSAMINYLTRANSFERASE"/>
    <property type="match status" value="1"/>
</dbReference>
<dbReference type="InterPro" id="IPR027791">
    <property type="entry name" value="Galactosyl_T_C"/>
</dbReference>
<evidence type="ECO:0000256" key="1">
    <source>
        <dbReference type="ARBA" id="ARBA00001936"/>
    </source>
</evidence>
<keyword evidence="14 16" id="KW-1015">Disulfide bond</keyword>
<keyword evidence="13" id="KW-0472">Membrane</keyword>
<dbReference type="Pfam" id="PF00535">
    <property type="entry name" value="Glycos_transf_2"/>
    <property type="match status" value="1"/>
</dbReference>
<dbReference type="GO" id="GO:0004653">
    <property type="term" value="F:polypeptide N-acetylgalactosaminyltransferase activity"/>
    <property type="evidence" value="ECO:0007669"/>
    <property type="project" value="TreeGrafter"/>
</dbReference>
<evidence type="ECO:0000256" key="5">
    <source>
        <dbReference type="ARBA" id="ARBA00012644"/>
    </source>
</evidence>
<evidence type="ECO:0000256" key="9">
    <source>
        <dbReference type="ARBA" id="ARBA00022734"/>
    </source>
</evidence>
<comment type="subcellular location">
    <subcellularLocation>
        <location evidence="2 16">Golgi apparatus membrane</location>
        <topology evidence="2 16">Single-pass type II membrane protein</topology>
    </subcellularLocation>
</comment>
<evidence type="ECO:0000256" key="11">
    <source>
        <dbReference type="ARBA" id="ARBA00022989"/>
    </source>
</evidence>
<evidence type="ECO:0000256" key="14">
    <source>
        <dbReference type="ARBA" id="ARBA00023157"/>
    </source>
</evidence>
<dbReference type="InterPro" id="IPR029044">
    <property type="entry name" value="Nucleotide-diphossugar_trans"/>
</dbReference>
<evidence type="ECO:0000259" key="18">
    <source>
        <dbReference type="SMART" id="SM00458"/>
    </source>
</evidence>
<evidence type="ECO:0000256" key="17">
    <source>
        <dbReference type="SAM" id="MobiDB-lite"/>
    </source>
</evidence>
<dbReference type="Gene3D" id="2.80.10.50">
    <property type="match status" value="1"/>
</dbReference>
<sequence length="649" mass="72898">MMTLRCRHRPHRSPLLCFWLVLLLVVIAVLFMDPLFRDASRHAAIARHAPTAGHRWPAPADLELLVDSRDQGGEGGFRAPAFLRDDQLLVAPSSAPAERRGSGVAARDGRRRGEVEPRAGLSSLAGKAAGRATTSGEAAARRRAFDEAISEGISFHRRPPESRPAACLSQQYNISLPTATVVVCFHDEAWSTLLRTIHSVLDTAPARHLREVLLVDDCSERGHLKTPLSKYVSKLKGVRLIRSARRLGVVGCRVLGAARALGDVLVFLDSHCECQQGWLEPLLERIAGDRSRVVSPVMDVIDGRTFRYNATRDLIRGVFDWKLDFHWEVLPKQKDPLKTVEPIRSPALAGVLAIDRQFFQKIGAYDPGMVLWGVENIELSIRVWLCGGSMEVIPCSRVGHLEQFHPSFTLPDDDTVEKNKIRVAETWLDAYKNIFYKRNTVAFFIWQSESSNCTERVKLQKMLGCKNFQWYLSNVHQDLYIPQDRQGFSGEARLTFYSLYNVGAGYCADHKKGWAPWDGAMDVSPCSGNGNQHCEMNSLKEVRWGPMGQLCFDAKGDRVVLSQCPPKQQTLTRLQWSILKNGQIVHLLTEKCIEAVKTERSPGAEKVAHSDWGKRANGKEAEEGLFLRPCSSDPRQQWHFEQLVDPRRS</sequence>
<comment type="caution">
    <text evidence="19">The sequence shown here is derived from an EMBL/GenBank/DDBJ whole genome shotgun (WGS) entry which is preliminary data.</text>
</comment>
<dbReference type="UniPathway" id="UPA00378"/>
<evidence type="ECO:0000256" key="15">
    <source>
        <dbReference type="ARBA" id="ARBA00023211"/>
    </source>
</evidence>
<feature type="compositionally biased region" description="Basic and acidic residues" evidence="17">
    <location>
        <begin position="97"/>
        <end position="117"/>
    </location>
</feature>
<keyword evidence="8" id="KW-0812">Transmembrane</keyword>
<reference evidence="19 20" key="1">
    <citation type="submission" date="2015-08" db="EMBL/GenBank/DDBJ databases">
        <title>The genome of the Asian arowana (Scleropages formosus).</title>
        <authorList>
            <person name="Tan M.H."/>
            <person name="Gan H.M."/>
            <person name="Croft L.J."/>
            <person name="Austin C.M."/>
        </authorList>
    </citation>
    <scope>NUCLEOTIDE SEQUENCE [LARGE SCALE GENOMIC DNA]</scope>
    <source>
        <strain evidence="19">Aro1</strain>
    </source>
</reference>
<gene>
    <name evidence="19" type="ORF">Z043_104118</name>
</gene>
<dbReference type="Proteomes" id="UP000034805">
    <property type="component" value="Unassembled WGS sequence"/>
</dbReference>
<dbReference type="GO" id="GO:0006493">
    <property type="term" value="P:protein O-linked glycosylation"/>
    <property type="evidence" value="ECO:0007669"/>
    <property type="project" value="TreeGrafter"/>
</dbReference>
<evidence type="ECO:0000256" key="2">
    <source>
        <dbReference type="ARBA" id="ARBA00004323"/>
    </source>
</evidence>
<feature type="domain" description="Ricin B lectin" evidence="18">
    <location>
        <begin position="496"/>
        <end position="641"/>
    </location>
</feature>
<dbReference type="SUPFAM" id="SSF53448">
    <property type="entry name" value="Nucleotide-diphospho-sugar transferases"/>
    <property type="match status" value="1"/>
</dbReference>
<organism evidence="19 20">
    <name type="scientific">Scleropages formosus</name>
    <name type="common">Asian bonytongue</name>
    <name type="synonym">Osteoglossum formosum</name>
    <dbReference type="NCBI Taxonomy" id="113540"/>
    <lineage>
        <taxon>Eukaryota</taxon>
        <taxon>Metazoa</taxon>
        <taxon>Chordata</taxon>
        <taxon>Craniata</taxon>
        <taxon>Vertebrata</taxon>
        <taxon>Euteleostomi</taxon>
        <taxon>Actinopterygii</taxon>
        <taxon>Neopterygii</taxon>
        <taxon>Teleostei</taxon>
        <taxon>Osteoglossocephala</taxon>
        <taxon>Osteoglossomorpha</taxon>
        <taxon>Osteoglossiformes</taxon>
        <taxon>Osteoglossidae</taxon>
        <taxon>Scleropages</taxon>
    </lineage>
</organism>
<feature type="region of interest" description="Disordered" evidence="17">
    <location>
        <begin position="93"/>
        <end position="137"/>
    </location>
</feature>
<feature type="compositionally biased region" description="Low complexity" evidence="17">
    <location>
        <begin position="118"/>
        <end position="132"/>
    </location>
</feature>
<evidence type="ECO:0000256" key="7">
    <source>
        <dbReference type="ARBA" id="ARBA00022679"/>
    </source>
</evidence>
<keyword evidence="6 16" id="KW-0328">Glycosyltransferase</keyword>
<dbReference type="SUPFAM" id="SSF50370">
    <property type="entry name" value="Ricin B-like lectins"/>
    <property type="match status" value="1"/>
</dbReference>
<evidence type="ECO:0000256" key="16">
    <source>
        <dbReference type="RuleBase" id="RU361242"/>
    </source>
</evidence>
<dbReference type="SMART" id="SM00458">
    <property type="entry name" value="RICIN"/>
    <property type="match status" value="1"/>
</dbReference>
<evidence type="ECO:0000313" key="20">
    <source>
        <dbReference type="Proteomes" id="UP000034805"/>
    </source>
</evidence>
<dbReference type="EMBL" id="JARO02001086">
    <property type="protein sequence ID" value="KPP76535.1"/>
    <property type="molecule type" value="Genomic_DNA"/>
</dbReference>
<dbReference type="GO" id="GO:0030246">
    <property type="term" value="F:carbohydrate binding"/>
    <property type="evidence" value="ECO:0007669"/>
    <property type="project" value="UniProtKB-KW"/>
</dbReference>
<dbReference type="Pfam" id="PF00652">
    <property type="entry name" value="Ricin_B_lectin"/>
    <property type="match status" value="1"/>
</dbReference>
<dbReference type="InterPro" id="IPR000772">
    <property type="entry name" value="Ricin_B_lectin"/>
</dbReference>
<dbReference type="AlphaFoldDB" id="A0A0P7V4T8"/>
<keyword evidence="10" id="KW-0735">Signal-anchor</keyword>
<evidence type="ECO:0000256" key="12">
    <source>
        <dbReference type="ARBA" id="ARBA00023034"/>
    </source>
</evidence>
<dbReference type="InterPro" id="IPR035992">
    <property type="entry name" value="Ricin_B-like_lectins"/>
</dbReference>
<dbReference type="PROSITE" id="PS50231">
    <property type="entry name" value="RICIN_B_LECTIN"/>
    <property type="match status" value="1"/>
</dbReference>
<dbReference type="EC" id="2.4.1.-" evidence="16"/>
<evidence type="ECO:0000313" key="19">
    <source>
        <dbReference type="EMBL" id="KPP76535.1"/>
    </source>
</evidence>
<accession>A0A0P7V4T8</accession>
<proteinExistence type="inferred from homology"/>
<comment type="cofactor">
    <cofactor evidence="1 16">
        <name>Mn(2+)</name>
        <dbReference type="ChEBI" id="CHEBI:29035"/>
    </cofactor>
</comment>
<evidence type="ECO:0000256" key="13">
    <source>
        <dbReference type="ARBA" id="ARBA00023136"/>
    </source>
</evidence>
<dbReference type="Pfam" id="PF02709">
    <property type="entry name" value="Glyco_transf_7C"/>
    <property type="match status" value="1"/>
</dbReference>
<dbReference type="InterPro" id="IPR001173">
    <property type="entry name" value="Glyco_trans_2-like"/>
</dbReference>
<dbReference type="PANTHER" id="PTHR11675:SF36">
    <property type="entry name" value="POLYPEPTIDE N-ACETYLGALACTOSAMINYLTRANSFERASE 15"/>
    <property type="match status" value="1"/>
</dbReference>